<reference evidence="1" key="2">
    <citation type="submission" date="2025-09" db="UniProtKB">
        <authorList>
            <consortium name="Ensembl"/>
        </authorList>
    </citation>
    <scope>IDENTIFICATION</scope>
</reference>
<dbReference type="Proteomes" id="UP000694406">
    <property type="component" value="Unplaced"/>
</dbReference>
<dbReference type="GeneTree" id="ENSGT00940000159584"/>
<dbReference type="Gene3D" id="1.10.510.10">
    <property type="entry name" value="Transferase(Phosphotransferase) domain 1"/>
    <property type="match status" value="1"/>
</dbReference>
<keyword evidence="2" id="KW-1185">Reference proteome</keyword>
<dbReference type="AlphaFoldDB" id="A0A8C5RZ65"/>
<evidence type="ECO:0000313" key="1">
    <source>
        <dbReference type="Ensembl" id="ENSLLTP00000010784.1"/>
    </source>
</evidence>
<protein>
    <submittedName>
        <fullName evidence="1">Uncharacterized protein</fullName>
    </submittedName>
</protein>
<reference evidence="1" key="1">
    <citation type="submission" date="2025-08" db="UniProtKB">
        <authorList>
            <consortium name="Ensembl"/>
        </authorList>
    </citation>
    <scope>IDENTIFICATION</scope>
</reference>
<name>A0A8C5RZ65_LATLA</name>
<dbReference type="Gene3D" id="3.30.200.20">
    <property type="entry name" value="Phosphorylase Kinase, domain 1"/>
    <property type="match status" value="1"/>
</dbReference>
<proteinExistence type="predicted"/>
<accession>A0A8C5RZ65</accession>
<dbReference type="Ensembl" id="ENSLLTT00000011197.1">
    <property type="protein sequence ID" value="ENSLLTP00000010784.1"/>
    <property type="gene ID" value="ENSLLTG00000008268.1"/>
</dbReference>
<sequence>MLQLDVEKRLTATQALAHSYFDPFRDVEEETEAQHSYDDSIGSTKLSVNEWRSKFKTKPRLSVKQKQLGNKSPKE</sequence>
<evidence type="ECO:0000313" key="2">
    <source>
        <dbReference type="Proteomes" id="UP000694406"/>
    </source>
</evidence>
<organism evidence="1 2">
    <name type="scientific">Laticauda laticaudata</name>
    <name type="common">Blue-ringed sea krait</name>
    <name type="synonym">Blue-lipped sea krait</name>
    <dbReference type="NCBI Taxonomy" id="8630"/>
    <lineage>
        <taxon>Eukaryota</taxon>
        <taxon>Metazoa</taxon>
        <taxon>Chordata</taxon>
        <taxon>Craniata</taxon>
        <taxon>Vertebrata</taxon>
        <taxon>Euteleostomi</taxon>
        <taxon>Lepidosauria</taxon>
        <taxon>Squamata</taxon>
        <taxon>Bifurcata</taxon>
        <taxon>Unidentata</taxon>
        <taxon>Episquamata</taxon>
        <taxon>Toxicofera</taxon>
        <taxon>Serpentes</taxon>
        <taxon>Colubroidea</taxon>
        <taxon>Elapidae</taxon>
        <taxon>Laticaudinae</taxon>
        <taxon>Laticauda</taxon>
    </lineage>
</organism>